<protein>
    <submittedName>
        <fullName evidence="2">Polyhydroxyalkanoate depolymerase</fullName>
    </submittedName>
</protein>
<dbReference type="Proteomes" id="UP000292627">
    <property type="component" value="Unassembled WGS sequence"/>
</dbReference>
<dbReference type="PANTHER" id="PTHR36837:SF4">
    <property type="entry name" value="BLR0908 PROTEIN"/>
    <property type="match status" value="1"/>
</dbReference>
<name>A0A4Q8L8L1_9GAMM</name>
<dbReference type="InterPro" id="IPR051321">
    <property type="entry name" value="PHA/PHB_synthase"/>
</dbReference>
<dbReference type="PIRSF" id="PIRSF020818">
    <property type="entry name" value="PHB_depoly_PhaZ"/>
    <property type="match status" value="1"/>
</dbReference>
<dbReference type="EMBL" id="SHMC01000004">
    <property type="protein sequence ID" value="TAA24550.1"/>
    <property type="molecule type" value="Genomic_DNA"/>
</dbReference>
<sequence>MLYQWHEMGRQWMAPWVHLADASSRIFSDPNSWLSTLPGAERISAYNELMHRLGKDYEKPAWDIGEVEVDGHTLPVIEQEIIAKPFCRLLRFKRFTDDQAVIAGLKAQPAVLVVAPLSGHHATLLRDTVRTLLRDHKVYVTEWIDARLVPAEQGGFGLEDYVTYIQDFIRHIGADKLHVMSVCQPTVPVLAAVSLMASAGETTPRSLVMMGGPIDARVSPTQVNDLATRNPLSWFEQNVIHTVPVNYPGHGRAVYPGFLQHAGFIAMNPSRHFQSHWDFYADLVKGDLEDADAHRRFYDEYNAVLDMPAEFYLDTIRVVFQEFLLPRGLWTIDGVKVDPSAITGTALLSIEGELDDIAGLGQTKAAHGLCTGIPKTRRKHITVEGAGHYGIFSGRRWRESVYPDVKAFIARYN</sequence>
<comment type="caution">
    <text evidence="2">The sequence shown here is derived from an EMBL/GenBank/DDBJ whole genome shotgun (WGS) entry which is preliminary data.</text>
</comment>
<dbReference type="InterPro" id="IPR010915">
    <property type="entry name" value="PHB_depoly_PhaZ"/>
</dbReference>
<dbReference type="PANTHER" id="PTHR36837">
    <property type="entry name" value="POLY(3-HYDROXYALKANOATE) POLYMERASE SUBUNIT PHAC"/>
    <property type="match status" value="1"/>
</dbReference>
<proteinExistence type="predicted"/>
<dbReference type="OrthoDB" id="9800634at2"/>
<feature type="domain" description="PHB de-polymerase C-terminal" evidence="1">
    <location>
        <begin position="211"/>
        <end position="412"/>
    </location>
</feature>
<organism evidence="2 3">
    <name type="scientific">Pseudoxanthomonas winnipegensis</name>
    <dbReference type="NCBI Taxonomy" id="2480810"/>
    <lineage>
        <taxon>Bacteria</taxon>
        <taxon>Pseudomonadati</taxon>
        <taxon>Pseudomonadota</taxon>
        <taxon>Gammaproteobacteria</taxon>
        <taxon>Lysobacterales</taxon>
        <taxon>Lysobacteraceae</taxon>
        <taxon>Pseudoxanthomonas</taxon>
    </lineage>
</organism>
<dbReference type="Gene3D" id="3.40.50.1820">
    <property type="entry name" value="alpha/beta hydrolase"/>
    <property type="match status" value="1"/>
</dbReference>
<evidence type="ECO:0000313" key="2">
    <source>
        <dbReference type="EMBL" id="TAA24550.1"/>
    </source>
</evidence>
<accession>A0A4Q8L8L1</accession>
<reference evidence="2 3" key="1">
    <citation type="submission" date="2019-02" db="EMBL/GenBank/DDBJ databases">
        <title>WGS of Pseudoxanthomonas species novum from clinical isolates.</title>
        <authorList>
            <person name="Bernier A.-M."/>
            <person name="Bernard K."/>
            <person name="Vachon A."/>
        </authorList>
    </citation>
    <scope>NUCLEOTIDE SEQUENCE [LARGE SCALE GENOMIC DNA]</scope>
    <source>
        <strain evidence="2 3">NML171200</strain>
    </source>
</reference>
<dbReference type="NCBIfam" id="TIGR01849">
    <property type="entry name" value="PHB_depoly_PhaZ"/>
    <property type="match status" value="1"/>
</dbReference>
<dbReference type="AlphaFoldDB" id="A0A4Q8L8L1"/>
<dbReference type="InterPro" id="IPR009656">
    <property type="entry name" value="PHB_depo_C"/>
</dbReference>
<dbReference type="InterPro" id="IPR029058">
    <property type="entry name" value="AB_hydrolase_fold"/>
</dbReference>
<dbReference type="SUPFAM" id="SSF53474">
    <property type="entry name" value="alpha/beta-Hydrolases"/>
    <property type="match status" value="1"/>
</dbReference>
<gene>
    <name evidence="2" type="primary">phaZ</name>
    <name evidence="2" type="ORF">EA660_12570</name>
</gene>
<dbReference type="RefSeq" id="WP_130551823.1">
    <property type="nucleotide sequence ID" value="NZ_SHMC01000004.1"/>
</dbReference>
<evidence type="ECO:0000313" key="3">
    <source>
        <dbReference type="Proteomes" id="UP000292627"/>
    </source>
</evidence>
<evidence type="ECO:0000259" key="1">
    <source>
        <dbReference type="Pfam" id="PF06850"/>
    </source>
</evidence>
<dbReference type="Pfam" id="PF06850">
    <property type="entry name" value="PHB_depo_C"/>
    <property type="match status" value="1"/>
</dbReference>